<sequence>MKKTLFLIFLCSIFVSCEEFKTRKISSEEILVEETRDFNWHEVDQYPAFSECRSITEVEAAKSCFGNKVARYFYSRLEAKQPVVTEALDDTLYLYLKISEKGKPAIDSMEIDSLVIGQLPEIKSWLSQSVDSLPKIYPATKRGIPVKTTFRMPIVIKAE</sequence>
<dbReference type="AlphaFoldDB" id="A0A9X3CWV2"/>
<proteinExistence type="predicted"/>
<dbReference type="PROSITE" id="PS51257">
    <property type="entry name" value="PROKAR_LIPOPROTEIN"/>
    <property type="match status" value="1"/>
</dbReference>
<evidence type="ECO:0008006" key="3">
    <source>
        <dbReference type="Google" id="ProtNLM"/>
    </source>
</evidence>
<name>A0A9X3CWV2_9FLAO</name>
<evidence type="ECO:0000313" key="1">
    <source>
        <dbReference type="EMBL" id="MCX2838169.1"/>
    </source>
</evidence>
<dbReference type="EMBL" id="JAPJDA010000011">
    <property type="protein sequence ID" value="MCX2838169.1"/>
    <property type="molecule type" value="Genomic_DNA"/>
</dbReference>
<dbReference type="RefSeq" id="WP_266069431.1">
    <property type="nucleotide sequence ID" value="NZ_JAPJDA010000011.1"/>
</dbReference>
<accession>A0A9X3CWV2</accession>
<dbReference type="Proteomes" id="UP001148482">
    <property type="component" value="Unassembled WGS sequence"/>
</dbReference>
<protein>
    <recommendedName>
        <fullName evidence="3">TonB C-terminal domain-containing protein</fullName>
    </recommendedName>
</protein>
<keyword evidence="2" id="KW-1185">Reference proteome</keyword>
<reference evidence="1" key="1">
    <citation type="submission" date="2022-11" db="EMBL/GenBank/DDBJ databases">
        <title>Salinimicrobium profundisediminis sp. nov., isolated from deep-sea sediment of the Mariana Trench.</title>
        <authorList>
            <person name="Fu H."/>
        </authorList>
    </citation>
    <scope>NUCLEOTIDE SEQUENCE</scope>
    <source>
        <strain evidence="1">MT39</strain>
    </source>
</reference>
<comment type="caution">
    <text evidence="1">The sequence shown here is derived from an EMBL/GenBank/DDBJ whole genome shotgun (WGS) entry which is preliminary data.</text>
</comment>
<gene>
    <name evidence="1" type="ORF">OQ279_08370</name>
</gene>
<organism evidence="1 2">
    <name type="scientific">Salinimicrobium profundisediminis</name>
    <dbReference type="NCBI Taxonomy" id="2994553"/>
    <lineage>
        <taxon>Bacteria</taxon>
        <taxon>Pseudomonadati</taxon>
        <taxon>Bacteroidota</taxon>
        <taxon>Flavobacteriia</taxon>
        <taxon>Flavobacteriales</taxon>
        <taxon>Flavobacteriaceae</taxon>
        <taxon>Salinimicrobium</taxon>
    </lineage>
</organism>
<evidence type="ECO:0000313" key="2">
    <source>
        <dbReference type="Proteomes" id="UP001148482"/>
    </source>
</evidence>